<proteinExistence type="predicted"/>
<reference evidence="3" key="2">
    <citation type="journal article" date="2017" name="Nat. Plants">
        <title>The Aegilops tauschii genome reveals multiple impacts of transposons.</title>
        <authorList>
            <person name="Zhao G."/>
            <person name="Zou C."/>
            <person name="Li K."/>
            <person name="Wang K."/>
            <person name="Li T."/>
            <person name="Gao L."/>
            <person name="Zhang X."/>
            <person name="Wang H."/>
            <person name="Yang Z."/>
            <person name="Liu X."/>
            <person name="Jiang W."/>
            <person name="Mao L."/>
            <person name="Kong X."/>
            <person name="Jiao Y."/>
            <person name="Jia J."/>
        </authorList>
    </citation>
    <scope>NUCLEOTIDE SEQUENCE [LARGE SCALE GENOMIC DNA]</scope>
    <source>
        <strain evidence="3">cv. AL8/78</strain>
    </source>
</reference>
<evidence type="ECO:0000313" key="3">
    <source>
        <dbReference type="Proteomes" id="UP000015105"/>
    </source>
</evidence>
<keyword evidence="3" id="KW-1185">Reference proteome</keyword>
<reference evidence="2" key="5">
    <citation type="journal article" date="2021" name="G3 (Bethesda)">
        <title>Aegilops tauschii genome assembly Aet v5.0 features greater sequence contiguity and improved annotation.</title>
        <authorList>
            <person name="Wang L."/>
            <person name="Zhu T."/>
            <person name="Rodriguez J.C."/>
            <person name="Deal K.R."/>
            <person name="Dubcovsky J."/>
            <person name="McGuire P.E."/>
            <person name="Lux T."/>
            <person name="Spannagl M."/>
            <person name="Mayer K.F.X."/>
            <person name="Baldrich P."/>
            <person name="Meyers B.C."/>
            <person name="Huo N."/>
            <person name="Gu Y.Q."/>
            <person name="Zhou H."/>
            <person name="Devos K.M."/>
            <person name="Bennetzen J.L."/>
            <person name="Unver T."/>
            <person name="Budak H."/>
            <person name="Gulick P.J."/>
            <person name="Galiba G."/>
            <person name="Kalapos B."/>
            <person name="Nelson D.R."/>
            <person name="Li P."/>
            <person name="You F.M."/>
            <person name="Luo M.C."/>
            <person name="Dvorak J."/>
        </authorList>
    </citation>
    <scope>NUCLEOTIDE SEQUENCE [LARGE SCALE GENOMIC DNA]</scope>
    <source>
        <strain evidence="2">cv. AL8/78</strain>
    </source>
</reference>
<dbReference type="EnsemblPlants" id="AET7Gv21002500.1">
    <property type="protein sequence ID" value="AET7Gv21002500.1"/>
    <property type="gene ID" value="AET7Gv21002500"/>
</dbReference>
<name>A0A453SKH0_AEGTS</name>
<dbReference type="AlphaFoldDB" id="A0A453SKH0"/>
<evidence type="ECO:0000313" key="2">
    <source>
        <dbReference type="EnsemblPlants" id="AET7Gv21002500.1"/>
    </source>
</evidence>
<evidence type="ECO:0000259" key="1">
    <source>
        <dbReference type="Pfam" id="PF13966"/>
    </source>
</evidence>
<reference evidence="2" key="4">
    <citation type="submission" date="2019-03" db="UniProtKB">
        <authorList>
            <consortium name="EnsemblPlants"/>
        </authorList>
    </citation>
    <scope>IDENTIFICATION</scope>
</reference>
<sequence length="74" mass="8811">LDRLNTRNMLKRRHYNIGEVFDCLLCGQDVEETVDHMILTCPFSKAYWERIDVTWPNFNSRLDLITQTNEAGHR</sequence>
<organism evidence="2 3">
    <name type="scientific">Aegilops tauschii subsp. strangulata</name>
    <name type="common">Goatgrass</name>
    <dbReference type="NCBI Taxonomy" id="200361"/>
    <lineage>
        <taxon>Eukaryota</taxon>
        <taxon>Viridiplantae</taxon>
        <taxon>Streptophyta</taxon>
        <taxon>Embryophyta</taxon>
        <taxon>Tracheophyta</taxon>
        <taxon>Spermatophyta</taxon>
        <taxon>Magnoliopsida</taxon>
        <taxon>Liliopsida</taxon>
        <taxon>Poales</taxon>
        <taxon>Poaceae</taxon>
        <taxon>BOP clade</taxon>
        <taxon>Pooideae</taxon>
        <taxon>Triticodae</taxon>
        <taxon>Triticeae</taxon>
        <taxon>Triticinae</taxon>
        <taxon>Aegilops</taxon>
    </lineage>
</organism>
<dbReference type="Pfam" id="PF13966">
    <property type="entry name" value="zf-RVT"/>
    <property type="match status" value="1"/>
</dbReference>
<dbReference type="Proteomes" id="UP000015105">
    <property type="component" value="Chromosome 7D"/>
</dbReference>
<feature type="domain" description="Reverse transcriptase zinc-binding" evidence="1">
    <location>
        <begin position="2"/>
        <end position="48"/>
    </location>
</feature>
<dbReference type="InterPro" id="IPR026960">
    <property type="entry name" value="RVT-Znf"/>
</dbReference>
<reference evidence="2" key="3">
    <citation type="journal article" date="2017" name="Nature">
        <title>Genome sequence of the progenitor of the wheat D genome Aegilops tauschii.</title>
        <authorList>
            <person name="Luo M.C."/>
            <person name="Gu Y.Q."/>
            <person name="Puiu D."/>
            <person name="Wang H."/>
            <person name="Twardziok S.O."/>
            <person name="Deal K.R."/>
            <person name="Huo N."/>
            <person name="Zhu T."/>
            <person name="Wang L."/>
            <person name="Wang Y."/>
            <person name="McGuire P.E."/>
            <person name="Liu S."/>
            <person name="Long H."/>
            <person name="Ramasamy R.K."/>
            <person name="Rodriguez J.C."/>
            <person name="Van S.L."/>
            <person name="Yuan L."/>
            <person name="Wang Z."/>
            <person name="Xia Z."/>
            <person name="Xiao L."/>
            <person name="Anderson O.D."/>
            <person name="Ouyang S."/>
            <person name="Liang Y."/>
            <person name="Zimin A.V."/>
            <person name="Pertea G."/>
            <person name="Qi P."/>
            <person name="Bennetzen J.L."/>
            <person name="Dai X."/>
            <person name="Dawson M.W."/>
            <person name="Muller H.G."/>
            <person name="Kugler K."/>
            <person name="Rivarola-Duarte L."/>
            <person name="Spannagl M."/>
            <person name="Mayer K.F.X."/>
            <person name="Lu F.H."/>
            <person name="Bevan M.W."/>
            <person name="Leroy P."/>
            <person name="Li P."/>
            <person name="You F.M."/>
            <person name="Sun Q."/>
            <person name="Liu Z."/>
            <person name="Lyons E."/>
            <person name="Wicker T."/>
            <person name="Salzberg S.L."/>
            <person name="Devos K.M."/>
            <person name="Dvorak J."/>
        </authorList>
    </citation>
    <scope>NUCLEOTIDE SEQUENCE [LARGE SCALE GENOMIC DNA]</scope>
    <source>
        <strain evidence="2">cv. AL8/78</strain>
    </source>
</reference>
<protein>
    <recommendedName>
        <fullName evidence="1">Reverse transcriptase zinc-binding domain-containing protein</fullName>
    </recommendedName>
</protein>
<accession>A0A453SKH0</accession>
<reference evidence="3" key="1">
    <citation type="journal article" date="2014" name="Science">
        <title>Ancient hybridizations among the ancestral genomes of bread wheat.</title>
        <authorList>
            <consortium name="International Wheat Genome Sequencing Consortium,"/>
            <person name="Marcussen T."/>
            <person name="Sandve S.R."/>
            <person name="Heier L."/>
            <person name="Spannagl M."/>
            <person name="Pfeifer M."/>
            <person name="Jakobsen K.S."/>
            <person name="Wulff B.B."/>
            <person name="Steuernagel B."/>
            <person name="Mayer K.F."/>
            <person name="Olsen O.A."/>
        </authorList>
    </citation>
    <scope>NUCLEOTIDE SEQUENCE [LARGE SCALE GENOMIC DNA]</scope>
    <source>
        <strain evidence="3">cv. AL8/78</strain>
    </source>
</reference>
<dbReference type="Gramene" id="AET7Gv21002500.1">
    <property type="protein sequence ID" value="AET7Gv21002500.1"/>
    <property type="gene ID" value="AET7Gv21002500"/>
</dbReference>